<evidence type="ECO:0000256" key="2">
    <source>
        <dbReference type="ARBA" id="ARBA00004123"/>
    </source>
</evidence>
<evidence type="ECO:0000256" key="4">
    <source>
        <dbReference type="ARBA" id="ARBA00012759"/>
    </source>
</evidence>
<feature type="compositionally biased region" description="Polar residues" evidence="15">
    <location>
        <begin position="728"/>
        <end position="744"/>
    </location>
</feature>
<feature type="compositionally biased region" description="Basic and acidic residues" evidence="15">
    <location>
        <begin position="354"/>
        <end position="364"/>
    </location>
</feature>
<keyword evidence="13" id="KW-0804">Transcription</keyword>
<dbReference type="InterPro" id="IPR003903">
    <property type="entry name" value="UIM_dom"/>
</dbReference>
<evidence type="ECO:0000256" key="14">
    <source>
        <dbReference type="ARBA" id="ARBA00023242"/>
    </source>
</evidence>
<evidence type="ECO:0000256" key="7">
    <source>
        <dbReference type="ARBA" id="ARBA00022786"/>
    </source>
</evidence>
<dbReference type="GO" id="GO:0016579">
    <property type="term" value="P:protein deubiquitination"/>
    <property type="evidence" value="ECO:0007669"/>
    <property type="project" value="InterPro"/>
</dbReference>
<dbReference type="SMART" id="SM00726">
    <property type="entry name" value="UIM"/>
    <property type="match status" value="3"/>
</dbReference>
<dbReference type="GO" id="GO:0006508">
    <property type="term" value="P:proteolysis"/>
    <property type="evidence" value="ECO:0007669"/>
    <property type="project" value="UniProtKB-KW"/>
</dbReference>
<dbReference type="Proteomes" id="UP001383192">
    <property type="component" value="Unassembled WGS sequence"/>
</dbReference>
<evidence type="ECO:0000313" key="19">
    <source>
        <dbReference type="Proteomes" id="UP001383192"/>
    </source>
</evidence>
<name>A0AAW0DQK8_9AGAR</name>
<evidence type="ECO:0000256" key="15">
    <source>
        <dbReference type="SAM" id="MobiDB-lite"/>
    </source>
</evidence>
<feature type="compositionally biased region" description="Polar residues" evidence="15">
    <location>
        <begin position="508"/>
        <end position="518"/>
    </location>
</feature>
<comment type="subcellular location">
    <subcellularLocation>
        <location evidence="3">Membrane</location>
        <topology evidence="3">Multi-pass membrane protein</topology>
    </subcellularLocation>
    <subcellularLocation>
        <location evidence="2">Nucleus</location>
    </subcellularLocation>
</comment>
<evidence type="ECO:0000256" key="12">
    <source>
        <dbReference type="ARBA" id="ARBA00023136"/>
    </source>
</evidence>
<feature type="transmembrane region" description="Helical" evidence="16">
    <location>
        <begin position="20"/>
        <end position="42"/>
    </location>
</feature>
<evidence type="ECO:0000256" key="5">
    <source>
        <dbReference type="ARBA" id="ARBA00022670"/>
    </source>
</evidence>
<dbReference type="PROSITE" id="PS50330">
    <property type="entry name" value="UIM"/>
    <property type="match status" value="2"/>
</dbReference>
<dbReference type="SMART" id="SM01246">
    <property type="entry name" value="Josephin"/>
    <property type="match status" value="1"/>
</dbReference>
<dbReference type="Pfam" id="PF03619">
    <property type="entry name" value="Solute_trans_a"/>
    <property type="match status" value="1"/>
</dbReference>
<dbReference type="Gene3D" id="3.90.70.40">
    <property type="match status" value="1"/>
</dbReference>
<evidence type="ECO:0000313" key="18">
    <source>
        <dbReference type="EMBL" id="KAK7053302.1"/>
    </source>
</evidence>
<keyword evidence="8" id="KW-0378">Hydrolase</keyword>
<dbReference type="PANTHER" id="PTHR14159">
    <property type="entry name" value="ATAXIN-3-RELATED"/>
    <property type="match status" value="1"/>
</dbReference>
<feature type="compositionally biased region" description="Acidic residues" evidence="15">
    <location>
        <begin position="750"/>
        <end position="759"/>
    </location>
</feature>
<keyword evidence="7" id="KW-0833">Ubl conjugation pathway</keyword>
<accession>A0AAW0DQK8</accession>
<feature type="region of interest" description="Disordered" evidence="15">
    <location>
        <begin position="332"/>
        <end position="370"/>
    </location>
</feature>
<feature type="compositionally biased region" description="Pro residues" evidence="15">
    <location>
        <begin position="562"/>
        <end position="572"/>
    </location>
</feature>
<feature type="transmembrane region" description="Helical" evidence="16">
    <location>
        <begin position="160"/>
        <end position="183"/>
    </location>
</feature>
<dbReference type="EMBL" id="JAYKXP010000010">
    <property type="protein sequence ID" value="KAK7053302.1"/>
    <property type="molecule type" value="Genomic_DNA"/>
</dbReference>
<evidence type="ECO:0000256" key="6">
    <source>
        <dbReference type="ARBA" id="ARBA00022692"/>
    </source>
</evidence>
<keyword evidence="6 16" id="KW-0812">Transmembrane</keyword>
<evidence type="ECO:0000256" key="1">
    <source>
        <dbReference type="ARBA" id="ARBA00000707"/>
    </source>
</evidence>
<keyword evidence="11" id="KW-0805">Transcription regulation</keyword>
<keyword evidence="12 16" id="KW-0472">Membrane</keyword>
<gene>
    <name evidence="18" type="ORF">VNI00_003928</name>
</gene>
<evidence type="ECO:0000256" key="10">
    <source>
        <dbReference type="ARBA" id="ARBA00022989"/>
    </source>
</evidence>
<feature type="region of interest" description="Disordered" evidence="15">
    <location>
        <begin position="546"/>
        <end position="784"/>
    </location>
</feature>
<dbReference type="GO" id="GO:0005634">
    <property type="term" value="C:nucleus"/>
    <property type="evidence" value="ECO:0007669"/>
    <property type="project" value="UniProtKB-SubCell"/>
</dbReference>
<keyword evidence="14" id="KW-0539">Nucleus</keyword>
<reference evidence="18 19" key="1">
    <citation type="submission" date="2024-01" db="EMBL/GenBank/DDBJ databases">
        <title>A draft genome for a cacao thread blight-causing isolate of Paramarasmius palmivorus.</title>
        <authorList>
            <person name="Baruah I.K."/>
            <person name="Bukari Y."/>
            <person name="Amoako-Attah I."/>
            <person name="Meinhardt L.W."/>
            <person name="Bailey B.A."/>
            <person name="Cohen S.P."/>
        </authorList>
    </citation>
    <scope>NUCLEOTIDE SEQUENCE [LARGE SCALE GENOMIC DNA]</scope>
    <source>
        <strain evidence="18 19">GH-12</strain>
    </source>
</reference>
<dbReference type="PANTHER" id="PTHR14159:SF0">
    <property type="entry name" value="ATAXIN-3-RELATED"/>
    <property type="match status" value="1"/>
</dbReference>
<dbReference type="GO" id="GO:0016020">
    <property type="term" value="C:membrane"/>
    <property type="evidence" value="ECO:0007669"/>
    <property type="project" value="UniProtKB-SubCell"/>
</dbReference>
<dbReference type="AlphaFoldDB" id="A0AAW0DQK8"/>
<comment type="caution">
    <text evidence="18">The sequence shown here is derived from an EMBL/GenBank/DDBJ whole genome shotgun (WGS) entry which is preliminary data.</text>
</comment>
<dbReference type="InterPro" id="IPR033865">
    <property type="entry name" value="Ataxin-3"/>
</dbReference>
<dbReference type="Pfam" id="PF02099">
    <property type="entry name" value="Josephin"/>
    <property type="match status" value="2"/>
</dbReference>
<evidence type="ECO:0000256" key="8">
    <source>
        <dbReference type="ARBA" id="ARBA00022801"/>
    </source>
</evidence>
<proteinExistence type="predicted"/>
<dbReference type="InterPro" id="IPR005178">
    <property type="entry name" value="Ostalpha/TMEM184C"/>
</dbReference>
<dbReference type="SMART" id="SM01417">
    <property type="entry name" value="Solute_trans_a"/>
    <property type="match status" value="1"/>
</dbReference>
<dbReference type="InterPro" id="IPR006155">
    <property type="entry name" value="Josephin"/>
</dbReference>
<dbReference type="EC" id="3.4.19.12" evidence="4"/>
<evidence type="ECO:0000256" key="13">
    <source>
        <dbReference type="ARBA" id="ARBA00023163"/>
    </source>
</evidence>
<evidence type="ECO:0000256" key="3">
    <source>
        <dbReference type="ARBA" id="ARBA00004141"/>
    </source>
</evidence>
<feature type="transmembrane region" description="Helical" evidence="16">
    <location>
        <begin position="203"/>
        <end position="223"/>
    </location>
</feature>
<evidence type="ECO:0000256" key="16">
    <source>
        <dbReference type="SAM" id="Phobius"/>
    </source>
</evidence>
<evidence type="ECO:0000259" key="17">
    <source>
        <dbReference type="SMART" id="SM01246"/>
    </source>
</evidence>
<feature type="compositionally biased region" description="Basic and acidic residues" evidence="15">
    <location>
        <begin position="623"/>
        <end position="653"/>
    </location>
</feature>
<keyword evidence="9" id="KW-0788">Thiol protease</keyword>
<keyword evidence="19" id="KW-1185">Reference proteome</keyword>
<dbReference type="GO" id="GO:0004843">
    <property type="term" value="F:cysteine-type deubiquitinase activity"/>
    <property type="evidence" value="ECO:0007669"/>
    <property type="project" value="UniProtKB-EC"/>
</dbReference>
<keyword evidence="5" id="KW-0645">Protease</keyword>
<organism evidence="18 19">
    <name type="scientific">Paramarasmius palmivorus</name>
    <dbReference type="NCBI Taxonomy" id="297713"/>
    <lineage>
        <taxon>Eukaryota</taxon>
        <taxon>Fungi</taxon>
        <taxon>Dikarya</taxon>
        <taxon>Basidiomycota</taxon>
        <taxon>Agaricomycotina</taxon>
        <taxon>Agaricomycetes</taxon>
        <taxon>Agaricomycetidae</taxon>
        <taxon>Agaricales</taxon>
        <taxon>Marasmiineae</taxon>
        <taxon>Marasmiaceae</taxon>
        <taxon>Paramarasmius</taxon>
    </lineage>
</organism>
<feature type="region of interest" description="Disordered" evidence="15">
    <location>
        <begin position="505"/>
        <end position="528"/>
    </location>
</feature>
<keyword evidence="10 16" id="KW-1133">Transmembrane helix</keyword>
<evidence type="ECO:0000256" key="9">
    <source>
        <dbReference type="ARBA" id="ARBA00022807"/>
    </source>
</evidence>
<sequence length="784" mass="86469">MLSSPSFLTDSSGATPTIPWLKLQVMAAYEAVTLSAFLLLLIEYVAATASSRDAKNALARKDKRKLPMPWSVLQYVIIRPGKHASKLLYVPPITLARIAASIAGIICEKLGVLCEAAGFDAHWANVYLEAIDFVSISVALYGLLLFYGLTKEELAGRRPLAKFLAIKLIVMFTFYQSFVFSALEGRVIHATQYWTESNISNGLNALAICIEMIFFSILMWWAYNVREYKIPGQAPTSIWKPLWDSVNYSDFAMEIWGSLKFFVDYYRGVPTAHGHGHLGRPNFAGAFGVSSSYSRPSRAAAGESNGSSEYTLARARMSYDEDIRLAPYHYGDASSQNQERSEESRIHGQPATNERARPGSRDTHGQFTAPDLSEIARNLDDLEQSYDDDNQGTSSNMDDTGFFSVQVLENALSLAFILNHQQHWYTLRRFGPAFPNLDEDPGEGHWFNLNSFSVSPEWVGKLYLGMFLQEVERQGYSIFAVIQTDPTAPLALPRTEADDIAASIPEISFSNPDASSSRSGREQPEWADVEGLEDEDMELQAALAASLGSGPSSPPHLVRRPVPLPESGPPSGPGSGSHTPARSGLLSPLGLPAETAEFDDLDPVAASRERSRRRLMQMQAEQEQAHRELWDEGNRPNTSREEEYEEMLRRAIAESEAMAQGSGDSIPDNAEASGHGMEVDNDGPEPNFATSRFEQERVYDDDDAELQAALKASLEQAPHDWVPPPAQASASSVTQPQSQSTASSDKAELDTDMEEDEDIPSSPVPAQAVDMEEMRKRRLARFGG</sequence>
<evidence type="ECO:0000256" key="11">
    <source>
        <dbReference type="ARBA" id="ARBA00023015"/>
    </source>
</evidence>
<comment type="catalytic activity">
    <reaction evidence="1">
        <text>Thiol-dependent hydrolysis of ester, thioester, amide, peptide and isopeptide bonds formed by the C-terminal Gly of ubiquitin (a 76-residue protein attached to proteins as an intracellular targeting signal).</text>
        <dbReference type="EC" id="3.4.19.12"/>
    </reaction>
</comment>
<protein>
    <recommendedName>
        <fullName evidence="4">ubiquitinyl hydrolase 1</fullName>
        <ecNumber evidence="4">3.4.19.12</ecNumber>
    </recommendedName>
</protein>
<feature type="domain" description="Josephin" evidence="17">
    <location>
        <begin position="364"/>
        <end position="484"/>
    </location>
</feature>
<feature type="transmembrane region" description="Helical" evidence="16">
    <location>
        <begin position="126"/>
        <end position="148"/>
    </location>
</feature>